<evidence type="ECO:0000256" key="1">
    <source>
        <dbReference type="ARBA" id="ARBA00008591"/>
    </source>
</evidence>
<dbReference type="EMBL" id="BAAATD010000003">
    <property type="protein sequence ID" value="GAA2593473.1"/>
    <property type="molecule type" value="Genomic_DNA"/>
</dbReference>
<dbReference type="Pfam" id="PF01865">
    <property type="entry name" value="PhoU_div"/>
    <property type="match status" value="1"/>
</dbReference>
<organism evidence="2 3">
    <name type="scientific">Actinomadura fulvescens</name>
    <dbReference type="NCBI Taxonomy" id="46160"/>
    <lineage>
        <taxon>Bacteria</taxon>
        <taxon>Bacillati</taxon>
        <taxon>Actinomycetota</taxon>
        <taxon>Actinomycetes</taxon>
        <taxon>Streptosporangiales</taxon>
        <taxon>Thermomonosporaceae</taxon>
        <taxon>Actinomadura</taxon>
    </lineage>
</organism>
<evidence type="ECO:0008006" key="4">
    <source>
        <dbReference type="Google" id="ProtNLM"/>
    </source>
</evidence>
<accession>A0ABN3PNP1</accession>
<sequence length="212" mass="23587">MRYLRRLSGIVRGRMDTALADALGGQLRATLDGARLALAMIHGTTDPAAAHDRIREIEHRGDACRARLIGELGDAVITPLDREDLFRLSRSIDDVLDTLRDFIRESHLYRVSDQSRFGPILTQVLTSVESLQETAGHLADRPTRATRSAMPVRKAAGTIRRLCQYENAQVLTGALTIESMKRQALIRRLEMVGRHIGEAADAIADGAMKRWH</sequence>
<dbReference type="InterPro" id="IPR052912">
    <property type="entry name" value="UPF0111_domain"/>
</dbReference>
<dbReference type="Proteomes" id="UP001501509">
    <property type="component" value="Unassembled WGS sequence"/>
</dbReference>
<dbReference type="InterPro" id="IPR038078">
    <property type="entry name" value="PhoU-like_sf"/>
</dbReference>
<gene>
    <name evidence="2" type="ORF">GCM10010411_28240</name>
</gene>
<evidence type="ECO:0000313" key="3">
    <source>
        <dbReference type="Proteomes" id="UP001501509"/>
    </source>
</evidence>
<comment type="similarity">
    <text evidence="1">Belongs to the UPF0111 family.</text>
</comment>
<keyword evidence="3" id="KW-1185">Reference proteome</keyword>
<dbReference type="Gene3D" id="1.20.58.220">
    <property type="entry name" value="Phosphate transport system protein phou homolog 2, domain 2"/>
    <property type="match status" value="1"/>
</dbReference>
<dbReference type="PANTHER" id="PTHR37298">
    <property type="entry name" value="UPF0111 PROTEIN YKAA"/>
    <property type="match status" value="1"/>
</dbReference>
<proteinExistence type="inferred from homology"/>
<dbReference type="InterPro" id="IPR018445">
    <property type="entry name" value="Put_Phosphate_transp_reg"/>
</dbReference>
<comment type="caution">
    <text evidence="2">The sequence shown here is derived from an EMBL/GenBank/DDBJ whole genome shotgun (WGS) entry which is preliminary data.</text>
</comment>
<protein>
    <recommendedName>
        <fullName evidence="4">DUF47 domain-containing protein</fullName>
    </recommendedName>
</protein>
<name>A0ABN3PNP1_9ACTN</name>
<evidence type="ECO:0000313" key="2">
    <source>
        <dbReference type="EMBL" id="GAA2593473.1"/>
    </source>
</evidence>
<dbReference type="PANTHER" id="PTHR37298:SF1">
    <property type="entry name" value="UPF0111 PROTEIN YKAA"/>
    <property type="match status" value="1"/>
</dbReference>
<reference evidence="2 3" key="1">
    <citation type="journal article" date="2019" name="Int. J. Syst. Evol. Microbiol.">
        <title>The Global Catalogue of Microorganisms (GCM) 10K type strain sequencing project: providing services to taxonomists for standard genome sequencing and annotation.</title>
        <authorList>
            <consortium name="The Broad Institute Genomics Platform"/>
            <consortium name="The Broad Institute Genome Sequencing Center for Infectious Disease"/>
            <person name="Wu L."/>
            <person name="Ma J."/>
        </authorList>
    </citation>
    <scope>NUCLEOTIDE SEQUENCE [LARGE SCALE GENOMIC DNA]</scope>
    <source>
        <strain evidence="2 3">JCM 6833</strain>
    </source>
</reference>
<dbReference type="RefSeq" id="WP_344541082.1">
    <property type="nucleotide sequence ID" value="NZ_BAAATD010000003.1"/>
</dbReference>